<accession>A0A370DJJ1</accession>
<feature type="domain" description="Lcl C-terminal" evidence="3">
    <location>
        <begin position="33"/>
        <end position="172"/>
    </location>
</feature>
<gene>
    <name evidence="4" type="ORF">DIZ80_03135</name>
</gene>
<proteinExistence type="predicted"/>
<evidence type="ECO:0000256" key="1">
    <source>
        <dbReference type="SAM" id="Phobius"/>
    </source>
</evidence>
<keyword evidence="1" id="KW-0472">Membrane</keyword>
<evidence type="ECO:0000313" key="4">
    <source>
        <dbReference type="EMBL" id="RDH85023.1"/>
    </source>
</evidence>
<comment type="caution">
    <text evidence="4">The sequence shown here is derived from an EMBL/GenBank/DDBJ whole genome shotgun (WGS) entry which is preliminary data.</text>
</comment>
<name>A0A370DJJ1_9GAMM</name>
<keyword evidence="5" id="KW-1185">Reference proteome</keyword>
<dbReference type="Pfam" id="PF07603">
    <property type="entry name" value="Lcl_C"/>
    <property type="match status" value="1"/>
</dbReference>
<evidence type="ECO:0000256" key="2">
    <source>
        <dbReference type="SAM" id="SignalP"/>
    </source>
</evidence>
<keyword evidence="1" id="KW-1133">Transmembrane helix</keyword>
<dbReference type="Proteomes" id="UP000254266">
    <property type="component" value="Unassembled WGS sequence"/>
</dbReference>
<feature type="chain" id="PRO_5016951261" description="Lcl C-terminal domain-containing protein" evidence="2">
    <location>
        <begin position="22"/>
        <end position="205"/>
    </location>
</feature>
<evidence type="ECO:0000259" key="3">
    <source>
        <dbReference type="Pfam" id="PF07603"/>
    </source>
</evidence>
<organism evidence="4 5">
    <name type="scientific">endosymbiont of Galathealinum brachiosum</name>
    <dbReference type="NCBI Taxonomy" id="2200906"/>
    <lineage>
        <taxon>Bacteria</taxon>
        <taxon>Pseudomonadati</taxon>
        <taxon>Pseudomonadota</taxon>
        <taxon>Gammaproteobacteria</taxon>
        <taxon>sulfur-oxidizing symbionts</taxon>
    </lineage>
</organism>
<dbReference type="InterPro" id="IPR011460">
    <property type="entry name" value="Lcl_C"/>
</dbReference>
<protein>
    <recommendedName>
        <fullName evidence="3">Lcl C-terminal domain-containing protein</fullName>
    </recommendedName>
</protein>
<reference evidence="4 5" key="1">
    <citation type="journal article" date="2018" name="ISME J.">
        <title>Endosymbiont genomes yield clues of tubeworm success.</title>
        <authorList>
            <person name="Li Y."/>
            <person name="Liles M.R."/>
            <person name="Halanych K.M."/>
        </authorList>
    </citation>
    <scope>NUCLEOTIDE SEQUENCE [LARGE SCALE GENOMIC DNA]</scope>
    <source>
        <strain evidence="4">A1464</strain>
    </source>
</reference>
<feature type="transmembrane region" description="Helical" evidence="1">
    <location>
        <begin position="182"/>
        <end position="200"/>
    </location>
</feature>
<dbReference type="EMBL" id="QFXC01000007">
    <property type="protein sequence ID" value="RDH85023.1"/>
    <property type="molecule type" value="Genomic_DNA"/>
</dbReference>
<dbReference type="AlphaFoldDB" id="A0A370DJJ1"/>
<sequence>MNFFKLASATTALVLSTSANAALIERLGGLAYYDDVADLTWLADSNYARVTGDGGPSGAMNWADANAWAAGLSIGGVGGWRLPEADASCLSLYNCTNSDMGSLFYGALGNVAPTLSNTGPFSNIGFFAWEFWTATEYSPPNYPFDYVAWSFDMRLGSQNDSDKVNSAQAWAVQSGDVSAVPVPAAVWLFGSGLVGLIGVARRKKT</sequence>
<evidence type="ECO:0000313" key="5">
    <source>
        <dbReference type="Proteomes" id="UP000254266"/>
    </source>
</evidence>
<feature type="signal peptide" evidence="2">
    <location>
        <begin position="1"/>
        <end position="21"/>
    </location>
</feature>
<keyword evidence="2" id="KW-0732">Signal</keyword>
<keyword evidence="1" id="KW-0812">Transmembrane</keyword>